<dbReference type="Pfam" id="PF00171">
    <property type="entry name" value="Aldedh"/>
    <property type="match status" value="1"/>
</dbReference>
<dbReference type="EMBL" id="NEXE01000082">
    <property type="protein sequence ID" value="PSN89895.1"/>
    <property type="molecule type" value="Genomic_DNA"/>
</dbReference>
<gene>
    <name evidence="3" type="ORF">B9Q03_07970</name>
</gene>
<dbReference type="SUPFAM" id="SSF53720">
    <property type="entry name" value="ALDH-like"/>
    <property type="match status" value="1"/>
</dbReference>
<reference evidence="3 4" key="1">
    <citation type="submission" date="2017-04" db="EMBL/GenBank/DDBJ databases">
        <title>Novel microbial lineages endemic to geothermal iron-oxide mats fill important gaps in the evolutionary history of Archaea.</title>
        <authorList>
            <person name="Jay Z.J."/>
            <person name="Beam J.P."/>
            <person name="Dlakic M."/>
            <person name="Rusch D.B."/>
            <person name="Kozubal M.A."/>
            <person name="Inskeep W.P."/>
        </authorList>
    </citation>
    <scope>NUCLEOTIDE SEQUENCE [LARGE SCALE GENOMIC DNA]</scope>
    <source>
        <strain evidence="3">OSP_D</strain>
    </source>
</reference>
<sequence length="484" mass="52826">MNLKHFIGGKWVGAEVGDVFTVRSPVTGEVLYTVARGSREDARRAIDAASEAQDYVRSMPVYERARLLHRAAEIISSRREALARELSIEQGKPYATEALPEIDETAENFRIAAEDIKRLDGKVMPSRDKNKLILLRYEPYGVFSVITPWNYPYLIPSEYIAPAFAAGNTVVFKPSSYVVGSAARLVECLEEAGFPPGSVNLVFSDGDLSGREEVGDEMVVSDKVAGVGLTGHTSTGELVSRRAGMKKLLLECGGMGPLIVLDDSDIARAARATAISSFTNAGQVCCAAERIIVHERVYSGFVNALVEEAKRWRLGHPLDESTLIGPMNNEPTARKVDEHIRDGVEKGARILLGGGRARGFSTDLYYQPTVVVDVTPDMLFNRDETFGPVAAVMRGSNDEEILELANSTIYGLQAAVFTRDISRAFKFVDQVRAGQVLVNESTLYWEPQEPFGGLGGKKSGIGRLGGVYTVYEMTNLKTTVIDTS</sequence>
<dbReference type="Proteomes" id="UP000240322">
    <property type="component" value="Unassembled WGS sequence"/>
</dbReference>
<dbReference type="InterPro" id="IPR050740">
    <property type="entry name" value="Aldehyde_DH_Superfamily"/>
</dbReference>
<feature type="domain" description="Aldehyde dehydrogenase" evidence="2">
    <location>
        <begin position="11"/>
        <end position="478"/>
    </location>
</feature>
<dbReference type="InterPro" id="IPR016160">
    <property type="entry name" value="Ald_DH_CS_CYS"/>
</dbReference>
<keyword evidence="1" id="KW-0560">Oxidoreductase</keyword>
<dbReference type="GO" id="GO:0016620">
    <property type="term" value="F:oxidoreductase activity, acting on the aldehyde or oxo group of donors, NAD or NADP as acceptor"/>
    <property type="evidence" value="ECO:0007669"/>
    <property type="project" value="InterPro"/>
</dbReference>
<dbReference type="AlphaFoldDB" id="A0A2R6AU43"/>
<dbReference type="Gene3D" id="3.40.605.10">
    <property type="entry name" value="Aldehyde Dehydrogenase, Chain A, domain 1"/>
    <property type="match status" value="1"/>
</dbReference>
<evidence type="ECO:0000313" key="4">
    <source>
        <dbReference type="Proteomes" id="UP000240322"/>
    </source>
</evidence>
<name>A0A2R6AU43_9ARCH</name>
<evidence type="ECO:0000256" key="1">
    <source>
        <dbReference type="ARBA" id="ARBA00023002"/>
    </source>
</evidence>
<proteinExistence type="predicted"/>
<dbReference type="InterPro" id="IPR016161">
    <property type="entry name" value="Ald_DH/histidinol_DH"/>
</dbReference>
<dbReference type="InterPro" id="IPR016163">
    <property type="entry name" value="Ald_DH_C"/>
</dbReference>
<dbReference type="Gene3D" id="3.40.309.10">
    <property type="entry name" value="Aldehyde Dehydrogenase, Chain A, domain 2"/>
    <property type="match status" value="1"/>
</dbReference>
<comment type="caution">
    <text evidence="3">The sequence shown here is derived from an EMBL/GenBank/DDBJ whole genome shotgun (WGS) entry which is preliminary data.</text>
</comment>
<dbReference type="InterPro" id="IPR015590">
    <property type="entry name" value="Aldehyde_DH_dom"/>
</dbReference>
<dbReference type="PANTHER" id="PTHR43353">
    <property type="entry name" value="SUCCINATE-SEMIALDEHYDE DEHYDROGENASE, MITOCHONDRIAL"/>
    <property type="match status" value="1"/>
</dbReference>
<evidence type="ECO:0000313" key="3">
    <source>
        <dbReference type="EMBL" id="PSN89895.1"/>
    </source>
</evidence>
<accession>A0A2R6AU43</accession>
<organism evidence="3 4">
    <name type="scientific">Candidatus Marsarchaeota G2 archaeon OSP_D</name>
    <dbReference type="NCBI Taxonomy" id="1978157"/>
    <lineage>
        <taxon>Archaea</taxon>
        <taxon>Candidatus Marsarchaeota</taxon>
        <taxon>Candidatus Marsarchaeota group 2</taxon>
    </lineage>
</organism>
<dbReference type="PROSITE" id="PS00070">
    <property type="entry name" value="ALDEHYDE_DEHYDR_CYS"/>
    <property type="match status" value="1"/>
</dbReference>
<dbReference type="PANTHER" id="PTHR43353:SF5">
    <property type="entry name" value="SUCCINATE-SEMIALDEHYDE DEHYDROGENASE, MITOCHONDRIAL"/>
    <property type="match status" value="1"/>
</dbReference>
<protein>
    <recommendedName>
        <fullName evidence="2">Aldehyde dehydrogenase domain-containing protein</fullName>
    </recommendedName>
</protein>
<dbReference type="InterPro" id="IPR016162">
    <property type="entry name" value="Ald_DH_N"/>
</dbReference>
<dbReference type="FunFam" id="3.40.309.10:FF:000009">
    <property type="entry name" value="Aldehyde dehydrogenase A"/>
    <property type="match status" value="1"/>
</dbReference>
<evidence type="ECO:0000259" key="2">
    <source>
        <dbReference type="Pfam" id="PF00171"/>
    </source>
</evidence>